<proteinExistence type="predicted"/>
<evidence type="ECO:0000313" key="1">
    <source>
        <dbReference type="EMBL" id="QHU01258.1"/>
    </source>
</evidence>
<protein>
    <submittedName>
        <fullName evidence="1">Uncharacterized protein</fullName>
    </submittedName>
</protein>
<accession>A0A6C0JBE0</accession>
<reference evidence="1" key="1">
    <citation type="journal article" date="2020" name="Nature">
        <title>Giant virus diversity and host interactions through global metagenomics.</title>
        <authorList>
            <person name="Schulz F."/>
            <person name="Roux S."/>
            <person name="Paez-Espino D."/>
            <person name="Jungbluth S."/>
            <person name="Walsh D.A."/>
            <person name="Denef V.J."/>
            <person name="McMahon K.D."/>
            <person name="Konstantinidis K.T."/>
            <person name="Eloe-Fadrosh E.A."/>
            <person name="Kyrpides N.C."/>
            <person name="Woyke T."/>
        </authorList>
    </citation>
    <scope>NUCLEOTIDE SEQUENCE</scope>
    <source>
        <strain evidence="1">GVMAG-M-3300025860-25</strain>
    </source>
</reference>
<dbReference type="AlphaFoldDB" id="A0A6C0JBE0"/>
<name>A0A6C0JBE0_9ZZZZ</name>
<dbReference type="EMBL" id="MN740336">
    <property type="protein sequence ID" value="QHU01258.1"/>
    <property type="molecule type" value="Genomic_DNA"/>
</dbReference>
<organism evidence="1">
    <name type="scientific">viral metagenome</name>
    <dbReference type="NCBI Taxonomy" id="1070528"/>
    <lineage>
        <taxon>unclassified sequences</taxon>
        <taxon>metagenomes</taxon>
        <taxon>organismal metagenomes</taxon>
    </lineage>
</organism>
<sequence>MEVELEELIISIFTNPPGETKSKTITFDTSDLKKTFESLLIIFTNGMKLLYGNLEGIVDLGNLSENDINLIHTYFRSIGFNFYFDIFEDSNENREKTQEMKYTNLTLHRNSKLKDLFFPLLCKGKIYLINFDYI</sequence>